<organism evidence="2 3">
    <name type="scientific">Ajellomyces capsulatus (strain H88)</name>
    <name type="common">Darling's disease fungus</name>
    <name type="synonym">Histoplasma capsulatum</name>
    <dbReference type="NCBI Taxonomy" id="544711"/>
    <lineage>
        <taxon>Eukaryota</taxon>
        <taxon>Fungi</taxon>
        <taxon>Dikarya</taxon>
        <taxon>Ascomycota</taxon>
        <taxon>Pezizomycotina</taxon>
        <taxon>Eurotiomycetes</taxon>
        <taxon>Eurotiomycetidae</taxon>
        <taxon>Onygenales</taxon>
        <taxon>Ajellomycetaceae</taxon>
        <taxon>Histoplasma</taxon>
    </lineage>
</organism>
<name>A0A8A1LLD4_AJEC8</name>
<dbReference type="AlphaFoldDB" id="A0A8A1LLD4"/>
<accession>A0A8A1LLD4</accession>
<evidence type="ECO:0000313" key="2">
    <source>
        <dbReference type="EMBL" id="QSS53453.1"/>
    </source>
</evidence>
<dbReference type="VEuPathDB" id="FungiDB:I7I53_00721"/>
<evidence type="ECO:0000313" key="3">
    <source>
        <dbReference type="Proteomes" id="UP000663419"/>
    </source>
</evidence>
<feature type="region of interest" description="Disordered" evidence="1">
    <location>
        <begin position="50"/>
        <end position="69"/>
    </location>
</feature>
<proteinExistence type="predicted"/>
<gene>
    <name evidence="2" type="ORF">I7I53_00721</name>
</gene>
<dbReference type="EMBL" id="CP069104">
    <property type="protein sequence ID" value="QSS53453.1"/>
    <property type="molecule type" value="Genomic_DNA"/>
</dbReference>
<dbReference type="Proteomes" id="UP000663419">
    <property type="component" value="Chromosome 3"/>
</dbReference>
<sequence>MSPGWVSEWPPFVCLLQPGLGSFHMSPSLPISLFASSAQRLSASFRAMDTHTHTHTHTHTQVRGEQEGN</sequence>
<reference evidence="2" key="1">
    <citation type="submission" date="2021-01" db="EMBL/GenBank/DDBJ databases">
        <title>Chromosome-level genome assembly of a human fungal pathogen reveals clustering of transcriptionally co-regulated genes.</title>
        <authorList>
            <person name="Voorhies M."/>
            <person name="Cohen S."/>
            <person name="Shea T.P."/>
            <person name="Petrus S."/>
            <person name="Munoz J.F."/>
            <person name="Poplawski S."/>
            <person name="Goldman W.E."/>
            <person name="Michael T."/>
            <person name="Cuomo C.A."/>
            <person name="Sil A."/>
            <person name="Beyhan S."/>
        </authorList>
    </citation>
    <scope>NUCLEOTIDE SEQUENCE</scope>
    <source>
        <strain evidence="2">H88</strain>
    </source>
</reference>
<protein>
    <submittedName>
        <fullName evidence="2">Uncharacterized protein</fullName>
    </submittedName>
</protein>
<evidence type="ECO:0000256" key="1">
    <source>
        <dbReference type="SAM" id="MobiDB-lite"/>
    </source>
</evidence>